<accession>A0A2T9JXS6</accession>
<sequence length="64" mass="7219">MQTIRVVETADGWQVRCGDEVLLQDVAEEPCFTFALATSSRMFDAGRRYEVVLQRLDSLIVPAD</sequence>
<dbReference type="OrthoDB" id="7191746at2"/>
<dbReference type="AlphaFoldDB" id="A0A2T9JXS6"/>
<reference evidence="1 2" key="1">
    <citation type="submission" date="2018-04" db="EMBL/GenBank/DDBJ databases">
        <title>The genome sequence of Caulobacter sp. 744.</title>
        <authorList>
            <person name="Gao J."/>
            <person name="Sun J."/>
        </authorList>
    </citation>
    <scope>NUCLEOTIDE SEQUENCE [LARGE SCALE GENOMIC DNA]</scope>
    <source>
        <strain evidence="1 2">774</strain>
    </source>
</reference>
<organism evidence="1 2">
    <name type="scientific">Caulobacter endophyticus</name>
    <dbReference type="NCBI Taxonomy" id="2172652"/>
    <lineage>
        <taxon>Bacteria</taxon>
        <taxon>Pseudomonadati</taxon>
        <taxon>Pseudomonadota</taxon>
        <taxon>Alphaproteobacteria</taxon>
        <taxon>Caulobacterales</taxon>
        <taxon>Caulobacteraceae</taxon>
        <taxon>Caulobacter</taxon>
    </lineage>
</organism>
<keyword evidence="2" id="KW-1185">Reference proteome</keyword>
<dbReference type="Proteomes" id="UP000245073">
    <property type="component" value="Unassembled WGS sequence"/>
</dbReference>
<gene>
    <name evidence="1" type="ORF">DDF67_13265</name>
</gene>
<comment type="caution">
    <text evidence="1">The sequence shown here is derived from an EMBL/GenBank/DDBJ whole genome shotgun (WGS) entry which is preliminary data.</text>
</comment>
<proteinExistence type="predicted"/>
<name>A0A2T9JXS6_9CAUL</name>
<evidence type="ECO:0000313" key="1">
    <source>
        <dbReference type="EMBL" id="PVM88515.1"/>
    </source>
</evidence>
<dbReference type="EMBL" id="QDKQ01000047">
    <property type="protein sequence ID" value="PVM88515.1"/>
    <property type="molecule type" value="Genomic_DNA"/>
</dbReference>
<dbReference type="RefSeq" id="WP_109101358.1">
    <property type="nucleotide sequence ID" value="NZ_QDKQ01000047.1"/>
</dbReference>
<evidence type="ECO:0000313" key="2">
    <source>
        <dbReference type="Proteomes" id="UP000245073"/>
    </source>
</evidence>
<protein>
    <submittedName>
        <fullName evidence="1">Uncharacterized protein</fullName>
    </submittedName>
</protein>